<dbReference type="PANTHER" id="PTHR43591">
    <property type="entry name" value="METHYLTRANSFERASE"/>
    <property type="match status" value="1"/>
</dbReference>
<dbReference type="OrthoDB" id="2013972at2759"/>
<dbReference type="RefSeq" id="XP_016216915.1">
    <property type="nucleotide sequence ID" value="XM_016354899.1"/>
</dbReference>
<organism evidence="1 2">
    <name type="scientific">Verruconis gallopava</name>
    <dbReference type="NCBI Taxonomy" id="253628"/>
    <lineage>
        <taxon>Eukaryota</taxon>
        <taxon>Fungi</taxon>
        <taxon>Dikarya</taxon>
        <taxon>Ascomycota</taxon>
        <taxon>Pezizomycotina</taxon>
        <taxon>Dothideomycetes</taxon>
        <taxon>Pleosporomycetidae</taxon>
        <taxon>Venturiales</taxon>
        <taxon>Sympoventuriaceae</taxon>
        <taxon>Verruconis</taxon>
    </lineage>
</organism>
<protein>
    <recommendedName>
        <fullName evidence="3">Methyltransferase domain-containing protein</fullName>
    </recommendedName>
</protein>
<dbReference type="STRING" id="253628.A0A0D1XWD7"/>
<dbReference type="InterPro" id="IPR029063">
    <property type="entry name" value="SAM-dependent_MTases_sf"/>
</dbReference>
<dbReference type="CDD" id="cd02440">
    <property type="entry name" value="AdoMet_MTases"/>
    <property type="match status" value="1"/>
</dbReference>
<sequence>MADQVDEQPQQAIAIDWEEESALGDDAASETATLRSSIYNYVYENGRRYHSFRQGAYWGPNDEEAQDNLDLFHHIFALSLGGRLHLAPLDNPQRVLDIGTGTGIWAIEFGDTYPSAHVIATDLSPIQPDLVPPNVEFQIDDFTEEWTFKPSSFDFIHARSLYGCVADYQALYAEVLKALKPGAWFEQAEISVVPKSDDGSIDGTYLEQWGKLAIECGEKFGKSFAIAEDSEHEFRKAGFENIEYKTFKWPIGTWPKDPMYKTIGAYNRMGWEDGIEGWAMFLFTNYLKWQKEEVQVLIAGIRKNLRDPNLHGWQNISICYGQKPMNPAPTQES</sequence>
<dbReference type="HOGENOM" id="CLU_010595_7_1_1"/>
<dbReference type="Pfam" id="PF13489">
    <property type="entry name" value="Methyltransf_23"/>
    <property type="match status" value="1"/>
</dbReference>
<dbReference type="AlphaFoldDB" id="A0A0D1XWD7"/>
<dbReference type="GO" id="GO:0008168">
    <property type="term" value="F:methyltransferase activity"/>
    <property type="evidence" value="ECO:0007669"/>
    <property type="project" value="TreeGrafter"/>
</dbReference>
<dbReference type="Gene3D" id="3.40.50.150">
    <property type="entry name" value="Vaccinia Virus protein VP39"/>
    <property type="match status" value="1"/>
</dbReference>
<evidence type="ECO:0000313" key="1">
    <source>
        <dbReference type="EMBL" id="KIW07046.1"/>
    </source>
</evidence>
<keyword evidence="2" id="KW-1185">Reference proteome</keyword>
<evidence type="ECO:0000313" key="2">
    <source>
        <dbReference type="Proteomes" id="UP000053259"/>
    </source>
</evidence>
<accession>A0A0D1XWD7</accession>
<evidence type="ECO:0008006" key="3">
    <source>
        <dbReference type="Google" id="ProtNLM"/>
    </source>
</evidence>
<dbReference type="InParanoid" id="A0A0D1XWD7"/>
<dbReference type="EMBL" id="KN847533">
    <property type="protein sequence ID" value="KIW07046.1"/>
    <property type="molecule type" value="Genomic_DNA"/>
</dbReference>
<dbReference type="SUPFAM" id="SSF53335">
    <property type="entry name" value="S-adenosyl-L-methionine-dependent methyltransferases"/>
    <property type="match status" value="1"/>
</dbReference>
<proteinExistence type="predicted"/>
<name>A0A0D1XWD7_9PEZI</name>
<dbReference type="VEuPathDB" id="FungiDB:PV09_01938"/>
<dbReference type="Proteomes" id="UP000053259">
    <property type="component" value="Unassembled WGS sequence"/>
</dbReference>
<reference evidence="1 2" key="1">
    <citation type="submission" date="2015-01" db="EMBL/GenBank/DDBJ databases">
        <title>The Genome Sequence of Ochroconis gallopava CBS43764.</title>
        <authorList>
            <consortium name="The Broad Institute Genomics Platform"/>
            <person name="Cuomo C."/>
            <person name="de Hoog S."/>
            <person name="Gorbushina A."/>
            <person name="Stielow B."/>
            <person name="Teixiera M."/>
            <person name="Abouelleil A."/>
            <person name="Chapman S.B."/>
            <person name="Priest M."/>
            <person name="Young S.K."/>
            <person name="Wortman J."/>
            <person name="Nusbaum C."/>
            <person name="Birren B."/>
        </authorList>
    </citation>
    <scope>NUCLEOTIDE SEQUENCE [LARGE SCALE GENOMIC DNA]</scope>
    <source>
        <strain evidence="1 2">CBS 43764</strain>
    </source>
</reference>
<gene>
    <name evidence="1" type="ORF">PV09_01938</name>
</gene>
<dbReference type="PANTHER" id="PTHR43591:SF24">
    <property type="entry name" value="2-METHOXY-6-POLYPRENYL-1,4-BENZOQUINOL METHYLASE, MITOCHONDRIAL"/>
    <property type="match status" value="1"/>
</dbReference>
<dbReference type="GeneID" id="27309911"/>